<organism evidence="2">
    <name type="scientific">Notodromas monacha</name>
    <dbReference type="NCBI Taxonomy" id="399045"/>
    <lineage>
        <taxon>Eukaryota</taxon>
        <taxon>Metazoa</taxon>
        <taxon>Ecdysozoa</taxon>
        <taxon>Arthropoda</taxon>
        <taxon>Crustacea</taxon>
        <taxon>Oligostraca</taxon>
        <taxon>Ostracoda</taxon>
        <taxon>Podocopa</taxon>
        <taxon>Podocopida</taxon>
        <taxon>Cypridocopina</taxon>
        <taxon>Cypridoidea</taxon>
        <taxon>Cyprididae</taxon>
        <taxon>Notodromas</taxon>
    </lineage>
</organism>
<feature type="compositionally biased region" description="Polar residues" evidence="1">
    <location>
        <begin position="232"/>
        <end position="243"/>
    </location>
</feature>
<feature type="compositionally biased region" description="Polar residues" evidence="1">
    <location>
        <begin position="390"/>
        <end position="416"/>
    </location>
</feature>
<dbReference type="EMBL" id="CAJPEX010003304">
    <property type="protein sequence ID" value="CAG0922090.1"/>
    <property type="molecule type" value="Genomic_DNA"/>
</dbReference>
<feature type="region of interest" description="Disordered" evidence="1">
    <location>
        <begin position="197"/>
        <end position="317"/>
    </location>
</feature>
<evidence type="ECO:0000313" key="3">
    <source>
        <dbReference type="Proteomes" id="UP000678499"/>
    </source>
</evidence>
<dbReference type="EMBL" id="OA885341">
    <property type="protein sequence ID" value="CAD7281938.1"/>
    <property type="molecule type" value="Genomic_DNA"/>
</dbReference>
<feature type="compositionally biased region" description="Basic and acidic residues" evidence="1">
    <location>
        <begin position="41"/>
        <end position="57"/>
    </location>
</feature>
<feature type="compositionally biased region" description="Basic and acidic residues" evidence="1">
    <location>
        <begin position="163"/>
        <end position="175"/>
    </location>
</feature>
<feature type="compositionally biased region" description="Basic and acidic residues" evidence="1">
    <location>
        <begin position="136"/>
        <end position="155"/>
    </location>
</feature>
<evidence type="ECO:0000313" key="2">
    <source>
        <dbReference type="EMBL" id="CAD7281938.1"/>
    </source>
</evidence>
<feature type="compositionally biased region" description="Basic and acidic residues" evidence="1">
    <location>
        <begin position="1"/>
        <end position="29"/>
    </location>
</feature>
<feature type="region of interest" description="Disordered" evidence="1">
    <location>
        <begin position="1"/>
        <end position="57"/>
    </location>
</feature>
<gene>
    <name evidence="2" type="ORF">NMOB1V02_LOCUS9572</name>
</gene>
<feature type="compositionally biased region" description="Low complexity" evidence="1">
    <location>
        <begin position="87"/>
        <end position="101"/>
    </location>
</feature>
<feature type="compositionally biased region" description="Basic and acidic residues" evidence="1">
    <location>
        <begin position="488"/>
        <end position="505"/>
    </location>
</feature>
<name>A0A7R9BWW0_9CRUS</name>
<accession>A0A7R9BWW0</accession>
<feature type="compositionally biased region" description="Basic and acidic residues" evidence="1">
    <location>
        <begin position="565"/>
        <end position="574"/>
    </location>
</feature>
<keyword evidence="3" id="KW-1185">Reference proteome</keyword>
<feature type="non-terminal residue" evidence="2">
    <location>
        <position position="766"/>
    </location>
</feature>
<sequence length="766" mass="84525">MCQKEEATTALHHDNDDDGSIHRHRDEGLGKLPETPIHVVNKTDSKSSHQHQHVHDSKCVDCNIWSPSLQARNRNSVVEEWKSQLRASSPPSSAAPNAANNRQHQDTTRHSFSSRKSSSTSTSVRDNNNHPQRKASTLDRNFRKDSSKQTRKDSDLGSMSVDSEARREHKNVKQVDEDWKASLSCCCTYSRRSPSIVRKTQEHSAAEHQKENQRHQDETTHKSFKHIGSLHSKPTTASNNAESSSRRKSSAVIDTSAHHNKSATQKPADRKDSSSAHQDTRRPSKPVSASDQAKPAAATATRMHPTAEAANRDHQLTPASVITQTSDSTSTLHYTTSTQTQATSTAGALRLLEPEVAQAVLQNRRNSTASERHLETDKKQVYPRKASLALSETSQTSEHQQEIIINNSSQSDQKLVSDSFAEIKTSFEEEHTRENPEEIPSYPSVESPEISGSLTKSKNSSSVKTTRTSISEKAARWMGVQNNTKSATESKETQHTFETSEKKPAEQSGPKNVKQFRTPGRRTSFETSENKPKEDSIQTQHRRASSAVQEDKKASKSVEQISAEKSSKSKKEHTISSSANSSSQMESSKSENSNLVTKNSESNVNNSSKISKTVPKKPSKPESASITTTDTDIKEKQTSVDSGKLKKKKMNVITSLIKSTVETVSRIGSKKDTKGSIVHHKTSKDIYSDGSDTDGFDLISKSVQLEAPKIPSQKVRKPSSGPKPTNIPSTAVSQKKSISKQDQHQESGNSFQKDSEQRSSSRKSST</sequence>
<dbReference type="AlphaFoldDB" id="A0A7R9BWW0"/>
<feature type="compositionally biased region" description="Basic and acidic residues" evidence="1">
    <location>
        <begin position="267"/>
        <end position="282"/>
    </location>
</feature>
<feature type="compositionally biased region" description="Polar residues" evidence="1">
    <location>
        <begin position="722"/>
        <end position="736"/>
    </location>
</feature>
<feature type="region of interest" description="Disordered" evidence="1">
    <location>
        <begin position="663"/>
        <end position="766"/>
    </location>
</feature>
<evidence type="ECO:0000256" key="1">
    <source>
        <dbReference type="SAM" id="MobiDB-lite"/>
    </source>
</evidence>
<feature type="compositionally biased region" description="Low complexity" evidence="1">
    <location>
        <begin position="451"/>
        <end position="469"/>
    </location>
</feature>
<feature type="compositionally biased region" description="Basic and acidic residues" evidence="1">
    <location>
        <begin position="199"/>
        <end position="221"/>
    </location>
</feature>
<feature type="compositionally biased region" description="Low complexity" evidence="1">
    <location>
        <begin position="110"/>
        <end position="125"/>
    </location>
</feature>
<feature type="compositionally biased region" description="Low complexity" evidence="1">
    <location>
        <begin position="575"/>
        <end position="612"/>
    </location>
</feature>
<dbReference type="Proteomes" id="UP000678499">
    <property type="component" value="Unassembled WGS sequence"/>
</dbReference>
<feature type="compositionally biased region" description="Basic and acidic residues" evidence="1">
    <location>
        <begin position="425"/>
        <end position="436"/>
    </location>
</feature>
<protein>
    <submittedName>
        <fullName evidence="2">Uncharacterized protein</fullName>
    </submittedName>
</protein>
<reference evidence="2" key="1">
    <citation type="submission" date="2020-11" db="EMBL/GenBank/DDBJ databases">
        <authorList>
            <person name="Tran Van P."/>
        </authorList>
    </citation>
    <scope>NUCLEOTIDE SEQUENCE</scope>
</reference>
<feature type="region of interest" description="Disordered" evidence="1">
    <location>
        <begin position="76"/>
        <end position="175"/>
    </location>
</feature>
<feature type="region of interest" description="Disordered" evidence="1">
    <location>
        <begin position="387"/>
        <end position="649"/>
    </location>
</feature>
<proteinExistence type="predicted"/>